<keyword evidence="5" id="KW-0571">Peptide transport</keyword>
<dbReference type="Gene3D" id="1.10.3720.10">
    <property type="entry name" value="MetI-like"/>
    <property type="match status" value="1"/>
</dbReference>
<dbReference type="Proteomes" id="UP000218282">
    <property type="component" value="Unassembled WGS sequence"/>
</dbReference>
<feature type="transmembrane region" description="Helical" evidence="10">
    <location>
        <begin position="143"/>
        <end position="161"/>
    </location>
</feature>
<feature type="transmembrane region" description="Helical" evidence="10">
    <location>
        <begin position="273"/>
        <end position="293"/>
    </location>
</feature>
<evidence type="ECO:0000256" key="5">
    <source>
        <dbReference type="ARBA" id="ARBA00022856"/>
    </source>
</evidence>
<dbReference type="Pfam" id="PF12911">
    <property type="entry name" value="OppC_N"/>
    <property type="match status" value="1"/>
</dbReference>
<keyword evidence="3" id="KW-1003">Cell membrane</keyword>
<accession>A0A2A5S4T4</accession>
<dbReference type="InterPro" id="IPR000515">
    <property type="entry name" value="MetI-like"/>
</dbReference>
<evidence type="ECO:0000256" key="7">
    <source>
        <dbReference type="ARBA" id="ARBA00022989"/>
    </source>
</evidence>
<dbReference type="InterPro" id="IPR050366">
    <property type="entry name" value="BP-dependent_transpt_permease"/>
</dbReference>
<dbReference type="GO" id="GO:0055085">
    <property type="term" value="P:transmembrane transport"/>
    <property type="evidence" value="ECO:0007669"/>
    <property type="project" value="InterPro"/>
</dbReference>
<dbReference type="SUPFAM" id="SSF161098">
    <property type="entry name" value="MetI-like"/>
    <property type="match status" value="1"/>
</dbReference>
<dbReference type="AlphaFoldDB" id="A0A2A5S4T4"/>
<evidence type="ECO:0000256" key="10">
    <source>
        <dbReference type="RuleBase" id="RU363032"/>
    </source>
</evidence>
<evidence type="ECO:0000256" key="4">
    <source>
        <dbReference type="ARBA" id="ARBA00022692"/>
    </source>
</evidence>
<dbReference type="Pfam" id="PF00528">
    <property type="entry name" value="BPD_transp_1"/>
    <property type="match status" value="1"/>
</dbReference>
<dbReference type="CDD" id="cd06261">
    <property type="entry name" value="TM_PBP2"/>
    <property type="match status" value="1"/>
</dbReference>
<sequence length="305" mass="33975">MAENELFKFVAAHGDESEKISAPLYSYWRSVMRKFFSSKFAVAMLVLLVGLLLMSFIQPLFSGYTVIDSGKIDDFSLRYNYPNFKNWFGTDSTGQSLFNAVWAGAKTSISIALLATVITTFIGVIVGAIWGLSKSVDRVMIEVYNIISNIPLILILLVFSYAFGSGFWNLLLAMCITSWISVAYKIRVQVMMYRDREYNIASRTLGTKASTMINKNILPYLISVIVTIVSEQLPMFISYEVFLGFLGVGLSADTPSLGRIIANYTDNITSHAYLFWIPVLVLGMVTVSLFIVGQTLADASDPRTH</sequence>
<dbReference type="GO" id="GO:0015031">
    <property type="term" value="P:protein transport"/>
    <property type="evidence" value="ECO:0007669"/>
    <property type="project" value="UniProtKB-KW"/>
</dbReference>
<keyword evidence="7 10" id="KW-1133">Transmembrane helix</keyword>
<feature type="transmembrane region" description="Helical" evidence="10">
    <location>
        <begin position="40"/>
        <end position="61"/>
    </location>
</feature>
<protein>
    <submittedName>
        <fullName evidence="12">Peptide ABC transporter permease</fullName>
    </submittedName>
</protein>
<keyword evidence="13" id="KW-1185">Reference proteome</keyword>
<dbReference type="PANTHER" id="PTHR43386:SF24">
    <property type="entry name" value="OLIGOPEPTIDE TRANSPORT SYSTEM PERMEASE PROTEIN AMID"/>
    <property type="match status" value="1"/>
</dbReference>
<name>A0A2A5S4T4_9LACT</name>
<dbReference type="InterPro" id="IPR025966">
    <property type="entry name" value="OppC_N"/>
</dbReference>
<gene>
    <name evidence="12" type="ORF">RU86_GL001499</name>
</gene>
<feature type="domain" description="ABC transmembrane type-1" evidence="11">
    <location>
        <begin position="105"/>
        <end position="293"/>
    </location>
</feature>
<organism evidence="12 13">
    <name type="scientific">Pseudolactococcus piscium</name>
    <dbReference type="NCBI Taxonomy" id="1364"/>
    <lineage>
        <taxon>Bacteria</taxon>
        <taxon>Bacillati</taxon>
        <taxon>Bacillota</taxon>
        <taxon>Bacilli</taxon>
        <taxon>Lactobacillales</taxon>
        <taxon>Streptococcaceae</taxon>
        <taxon>Pseudolactococcus</taxon>
    </lineage>
</organism>
<evidence type="ECO:0000256" key="1">
    <source>
        <dbReference type="ARBA" id="ARBA00004651"/>
    </source>
</evidence>
<dbReference type="NCBIfam" id="NF043080">
    <property type="entry name" value="MMSYN1_0166"/>
    <property type="match status" value="1"/>
</dbReference>
<dbReference type="PANTHER" id="PTHR43386">
    <property type="entry name" value="OLIGOPEPTIDE TRANSPORT SYSTEM PERMEASE PROTEIN APPC"/>
    <property type="match status" value="1"/>
</dbReference>
<comment type="similarity">
    <text evidence="9">Belongs to the binding-protein-dependent transport system permease family. OppBC subfamily.</text>
</comment>
<evidence type="ECO:0000256" key="6">
    <source>
        <dbReference type="ARBA" id="ARBA00022927"/>
    </source>
</evidence>
<evidence type="ECO:0000313" key="13">
    <source>
        <dbReference type="Proteomes" id="UP000218282"/>
    </source>
</evidence>
<feature type="transmembrane region" description="Helical" evidence="10">
    <location>
        <begin position="217"/>
        <end position="237"/>
    </location>
</feature>
<dbReference type="GO" id="GO:0015833">
    <property type="term" value="P:peptide transport"/>
    <property type="evidence" value="ECO:0007669"/>
    <property type="project" value="UniProtKB-KW"/>
</dbReference>
<keyword evidence="8 10" id="KW-0472">Membrane</keyword>
<dbReference type="InterPro" id="IPR054864">
    <property type="entry name" value="OppC_permease"/>
</dbReference>
<evidence type="ECO:0000259" key="11">
    <source>
        <dbReference type="PROSITE" id="PS50928"/>
    </source>
</evidence>
<keyword evidence="6" id="KW-0653">Protein transport</keyword>
<evidence type="ECO:0000256" key="8">
    <source>
        <dbReference type="ARBA" id="ARBA00023136"/>
    </source>
</evidence>
<evidence type="ECO:0000256" key="2">
    <source>
        <dbReference type="ARBA" id="ARBA00022448"/>
    </source>
</evidence>
<dbReference type="GO" id="GO:0005886">
    <property type="term" value="C:plasma membrane"/>
    <property type="evidence" value="ECO:0007669"/>
    <property type="project" value="UniProtKB-SubCell"/>
</dbReference>
<dbReference type="PROSITE" id="PS50928">
    <property type="entry name" value="ABC_TM1"/>
    <property type="match status" value="1"/>
</dbReference>
<evidence type="ECO:0000256" key="3">
    <source>
        <dbReference type="ARBA" id="ARBA00022475"/>
    </source>
</evidence>
<keyword evidence="2 10" id="KW-0813">Transport</keyword>
<evidence type="ECO:0000256" key="9">
    <source>
        <dbReference type="ARBA" id="ARBA00024202"/>
    </source>
</evidence>
<proteinExistence type="inferred from homology"/>
<comment type="caution">
    <text evidence="12">The sequence shown here is derived from an EMBL/GenBank/DDBJ whole genome shotgun (WGS) entry which is preliminary data.</text>
</comment>
<comment type="subcellular location">
    <subcellularLocation>
        <location evidence="1 10">Cell membrane</location>
        <topology evidence="1 10">Multi-pass membrane protein</topology>
    </subcellularLocation>
</comment>
<dbReference type="InterPro" id="IPR035906">
    <property type="entry name" value="MetI-like_sf"/>
</dbReference>
<evidence type="ECO:0000313" key="12">
    <source>
        <dbReference type="EMBL" id="PCS08474.1"/>
    </source>
</evidence>
<reference evidence="12 13" key="1">
    <citation type="submission" date="2014-12" db="EMBL/GenBank/DDBJ databases">
        <title>Draft genome sequences of 10 type strains of Lactococcus.</title>
        <authorList>
            <person name="Sun Z."/>
            <person name="Zhong Z."/>
            <person name="Liu W."/>
            <person name="Zhang W."/>
            <person name="Zhang H."/>
        </authorList>
    </citation>
    <scope>NUCLEOTIDE SEQUENCE [LARGE SCALE GENOMIC DNA]</scope>
    <source>
        <strain evidence="12 13">DSM 6634</strain>
    </source>
</reference>
<keyword evidence="4 10" id="KW-0812">Transmembrane</keyword>
<dbReference type="RefSeq" id="WP_096813850.1">
    <property type="nucleotide sequence ID" value="NZ_JXJW01000003.1"/>
</dbReference>
<dbReference type="EMBL" id="JXJW01000003">
    <property type="protein sequence ID" value="PCS08474.1"/>
    <property type="molecule type" value="Genomic_DNA"/>
</dbReference>
<feature type="transmembrane region" description="Helical" evidence="10">
    <location>
        <begin position="167"/>
        <end position="186"/>
    </location>
</feature>
<feature type="transmembrane region" description="Helical" evidence="10">
    <location>
        <begin position="109"/>
        <end position="131"/>
    </location>
</feature>